<name>A0A1A9UVX9_GLOAU</name>
<proteinExistence type="predicted"/>
<evidence type="ECO:0000313" key="1">
    <source>
        <dbReference type="EnsemblMetazoa" id="GAUT017539-PA"/>
    </source>
</evidence>
<dbReference type="Proteomes" id="UP000078200">
    <property type="component" value="Unassembled WGS sequence"/>
</dbReference>
<evidence type="ECO:0000313" key="2">
    <source>
        <dbReference type="Proteomes" id="UP000078200"/>
    </source>
</evidence>
<keyword evidence="2" id="KW-1185">Reference proteome</keyword>
<organism evidence="1 2">
    <name type="scientific">Glossina austeni</name>
    <name type="common">Savannah tsetse fly</name>
    <dbReference type="NCBI Taxonomy" id="7395"/>
    <lineage>
        <taxon>Eukaryota</taxon>
        <taxon>Metazoa</taxon>
        <taxon>Ecdysozoa</taxon>
        <taxon>Arthropoda</taxon>
        <taxon>Hexapoda</taxon>
        <taxon>Insecta</taxon>
        <taxon>Pterygota</taxon>
        <taxon>Neoptera</taxon>
        <taxon>Endopterygota</taxon>
        <taxon>Diptera</taxon>
        <taxon>Brachycera</taxon>
        <taxon>Muscomorpha</taxon>
        <taxon>Hippoboscoidea</taxon>
        <taxon>Glossinidae</taxon>
        <taxon>Glossina</taxon>
    </lineage>
</organism>
<reference evidence="1" key="1">
    <citation type="submission" date="2020-05" db="UniProtKB">
        <authorList>
            <consortium name="EnsemblMetazoa"/>
        </authorList>
    </citation>
    <scope>IDENTIFICATION</scope>
    <source>
        <strain evidence="1">TTRI</strain>
    </source>
</reference>
<dbReference type="AlphaFoldDB" id="A0A1A9UVX9"/>
<dbReference type="EnsemblMetazoa" id="GAUT017539-RA">
    <property type="protein sequence ID" value="GAUT017539-PA"/>
    <property type="gene ID" value="GAUT017539"/>
</dbReference>
<sequence length="185" mass="21235">MQRTTHRIMIAITLIEQTRLTTPYGKLCIRPSVRPTASQQFMRALLDSSLAAYLAQFNFFANLMRAHHDSKDIDALRGKGRTSAILQTLTQRNYTLLSRWYDMTPVGIHTLITGSHPHKVVQPPGYAIPKLGRWARNGRKDIFRILMSVEDEVYLKECMATFYPTDSHISASYLPIFRETEAYIT</sequence>
<accession>A0A1A9UVX9</accession>
<dbReference type="VEuPathDB" id="VectorBase:GAUT017539"/>
<protein>
    <submittedName>
        <fullName evidence="1">Uncharacterized protein</fullName>
    </submittedName>
</protein>